<feature type="region of interest" description="Disordered" evidence="9">
    <location>
        <begin position="138"/>
        <end position="159"/>
    </location>
</feature>
<evidence type="ECO:0000256" key="4">
    <source>
        <dbReference type="ARBA" id="ARBA00022448"/>
    </source>
</evidence>
<dbReference type="GO" id="GO:0006891">
    <property type="term" value="P:intra-Golgi vesicle-mediated transport"/>
    <property type="evidence" value="ECO:0007669"/>
    <property type="project" value="TreeGrafter"/>
</dbReference>
<dbReference type="AlphaFoldDB" id="A0AAN8A939"/>
<keyword evidence="5" id="KW-0653">Protein transport</keyword>
<evidence type="ECO:0000256" key="6">
    <source>
        <dbReference type="ARBA" id="ARBA00023034"/>
    </source>
</evidence>
<keyword evidence="11" id="KW-1185">Reference proteome</keyword>
<evidence type="ECO:0000256" key="7">
    <source>
        <dbReference type="ARBA" id="ARBA00023136"/>
    </source>
</evidence>
<protein>
    <recommendedName>
        <fullName evidence="3">Conserved oligomeric Golgi complex subunit 8</fullName>
    </recommendedName>
    <alternativeName>
        <fullName evidence="8">Component of oligomeric Golgi complex 8</fullName>
    </alternativeName>
</protein>
<dbReference type="GO" id="GO:0000139">
    <property type="term" value="C:Golgi membrane"/>
    <property type="evidence" value="ECO:0007669"/>
    <property type="project" value="UniProtKB-SubCell"/>
</dbReference>
<dbReference type="EMBL" id="JAWIZZ010000040">
    <property type="protein sequence ID" value="KAK5780540.1"/>
    <property type="molecule type" value="Genomic_DNA"/>
</dbReference>
<keyword evidence="7" id="KW-0472">Membrane</keyword>
<evidence type="ECO:0000256" key="8">
    <source>
        <dbReference type="ARBA" id="ARBA00031347"/>
    </source>
</evidence>
<evidence type="ECO:0000256" key="9">
    <source>
        <dbReference type="SAM" id="MobiDB-lite"/>
    </source>
</evidence>
<evidence type="ECO:0000313" key="11">
    <source>
        <dbReference type="Proteomes" id="UP001306508"/>
    </source>
</evidence>
<dbReference type="GO" id="GO:0032258">
    <property type="term" value="P:cytoplasm to vacuole targeting by the Cvt pathway"/>
    <property type="evidence" value="ECO:0007669"/>
    <property type="project" value="TreeGrafter"/>
</dbReference>
<organism evidence="10 11">
    <name type="scientific">Arxiozyma heterogenica</name>
    <dbReference type="NCBI Taxonomy" id="278026"/>
    <lineage>
        <taxon>Eukaryota</taxon>
        <taxon>Fungi</taxon>
        <taxon>Dikarya</taxon>
        <taxon>Ascomycota</taxon>
        <taxon>Saccharomycotina</taxon>
        <taxon>Saccharomycetes</taxon>
        <taxon>Saccharomycetales</taxon>
        <taxon>Saccharomycetaceae</taxon>
        <taxon>Arxiozyma</taxon>
    </lineage>
</organism>
<feature type="region of interest" description="Disordered" evidence="9">
    <location>
        <begin position="378"/>
        <end position="443"/>
    </location>
</feature>
<comment type="subcellular location">
    <subcellularLocation>
        <location evidence="1">Golgi apparatus membrane</location>
        <topology evidence="1">Peripheral membrane protein</topology>
    </subcellularLocation>
</comment>
<evidence type="ECO:0000313" key="10">
    <source>
        <dbReference type="EMBL" id="KAK5780540.1"/>
    </source>
</evidence>
<evidence type="ECO:0000256" key="2">
    <source>
        <dbReference type="ARBA" id="ARBA00006419"/>
    </source>
</evidence>
<feature type="compositionally biased region" description="Polar residues" evidence="9">
    <location>
        <begin position="399"/>
        <end position="417"/>
    </location>
</feature>
<gene>
    <name evidence="10" type="ORF">RI543_001660</name>
</gene>
<evidence type="ECO:0000256" key="1">
    <source>
        <dbReference type="ARBA" id="ARBA00004395"/>
    </source>
</evidence>
<dbReference type="Proteomes" id="UP001306508">
    <property type="component" value="Unassembled WGS sequence"/>
</dbReference>
<evidence type="ECO:0000256" key="5">
    <source>
        <dbReference type="ARBA" id="ARBA00022927"/>
    </source>
</evidence>
<name>A0AAN8A939_9SACH</name>
<keyword evidence="6" id="KW-0333">Golgi apparatus</keyword>
<evidence type="ECO:0000256" key="3">
    <source>
        <dbReference type="ARBA" id="ARBA00020983"/>
    </source>
</evidence>
<accession>A0AAN8A939</accession>
<dbReference type="PANTHER" id="PTHR21311">
    <property type="entry name" value="CONSERVED OLIGOMERIC GOLGI COMPLEX COMPONENT 8"/>
    <property type="match status" value="1"/>
</dbReference>
<comment type="similarity">
    <text evidence="2">Belongs to the COG8 family.</text>
</comment>
<proteinExistence type="inferred from homology"/>
<dbReference type="GO" id="GO:0017119">
    <property type="term" value="C:Golgi transport complex"/>
    <property type="evidence" value="ECO:0007669"/>
    <property type="project" value="InterPro"/>
</dbReference>
<dbReference type="Pfam" id="PF04124">
    <property type="entry name" value="Dor1"/>
    <property type="match status" value="1"/>
</dbReference>
<dbReference type="PANTHER" id="PTHR21311:SF0">
    <property type="entry name" value="CONSERVED OLIGOMERIC GOLGI COMPLEX SUBUNIT 8"/>
    <property type="match status" value="1"/>
</dbReference>
<sequence>MDVIYERLKLDNIVSNNEEREHCLKTLNEILQSPDRDYETYLSSQALDQTIVEEIGEIDADLSILEKKLKKILVQNKEIVSTQILNETLNESVLHQLHEDLEQLWEMDPQNIQGNSNVSPEKKDDQLISVDELLETDNTTKMDSQSSSSSHKNNKPKDDFHIALDKLRERINKKKHKEEMQENLTFILINLQNITDLMELPFLTRTCIRTGHYQEAIMVFSYCKSLKMKFPDSDIVKGIFNNVLNEVSNTMAVGLVKLLSTNLSVNSIKKILNYLSVIPPFDVKGSNTLLNVYLSMRYEFIRNEILSYSLDAHTEMNDSLVEMIIKRKIEVVREHLYSSLNIYSQNFSIESIPILIPLIKDITDKLIPSKDKKNIKDTSTANNILKDEDSSAENENTEEQPVQNDSEKISPTQSNAVSGDDNRNVKTKETKYDNIATKDKEDEEEEYDLIPQFQLQTNMVDTNPLMLQMVSKCINCLLEEFKNVSTEILNNSICLQLIYCSFRLSDLNINYHYCFLNRLFESRLFTKDQIVQAVKKRAELASRYS</sequence>
<feature type="compositionally biased region" description="Basic and acidic residues" evidence="9">
    <location>
        <begin position="420"/>
        <end position="440"/>
    </location>
</feature>
<comment type="caution">
    <text evidence="10">The sequence shown here is derived from an EMBL/GenBank/DDBJ whole genome shotgun (WGS) entry which is preliminary data.</text>
</comment>
<reference evidence="11" key="1">
    <citation type="submission" date="2023-07" db="EMBL/GenBank/DDBJ databases">
        <title>A draft genome of Kazachstania heterogenica Y-27499.</title>
        <authorList>
            <person name="Donic C."/>
            <person name="Kralova J.S."/>
            <person name="Fidel L."/>
            <person name="Ben-Dor S."/>
            <person name="Jung S."/>
        </authorList>
    </citation>
    <scope>NUCLEOTIDE SEQUENCE [LARGE SCALE GENOMIC DNA]</scope>
    <source>
        <strain evidence="11">Y27499</strain>
    </source>
</reference>
<keyword evidence="4" id="KW-0813">Transport</keyword>
<dbReference type="InterPro" id="IPR007255">
    <property type="entry name" value="COG8"/>
</dbReference>